<name>A0A0H5BL65_9EUKA</name>
<feature type="transmembrane region" description="Helical" evidence="1">
    <location>
        <begin position="12"/>
        <end position="35"/>
    </location>
</feature>
<evidence type="ECO:0000313" key="2">
    <source>
        <dbReference type="EMBL" id="BAS01622.1"/>
    </source>
</evidence>
<reference evidence="2" key="1">
    <citation type="journal article" date="2015" name="Genome Biol. Evol.">
        <title>Nucleomorph Genome Sequences of Two Chlorarachniophytes, Amorphochlora amoebiformis and Lotharella vacuolata.</title>
        <authorList>
            <person name="Suzuki S."/>
            <person name="Shirato S."/>
            <person name="Hirakawa Y."/>
            <person name="Ishida K."/>
        </authorList>
    </citation>
    <scope>NUCLEOTIDE SEQUENCE</scope>
    <source>
        <strain evidence="2">CCMP240</strain>
    </source>
</reference>
<evidence type="ECO:0000256" key="1">
    <source>
        <dbReference type="SAM" id="Phobius"/>
    </source>
</evidence>
<keyword evidence="1" id="KW-1133">Transmembrane helix</keyword>
<sequence>MVLTPKKSTSGWVLFFTGFPNGLLLYIIKFCLYHYSEKNIKYKIFLLITKKDYSGGFFILNDLKHCIYLIKCLKGLKILNLVLNLDWVFVN</sequence>
<dbReference type="AlphaFoldDB" id="A0A0H5BL65"/>
<proteinExistence type="predicted"/>
<keyword evidence="1" id="KW-0472">Membrane</keyword>
<keyword evidence="1" id="KW-0812">Transmembrane</keyword>
<protein>
    <submittedName>
        <fullName evidence="2">Uncharacterized protein</fullName>
    </submittedName>
</protein>
<keyword evidence="2" id="KW-0542">Nucleomorph</keyword>
<dbReference type="EMBL" id="AB996600">
    <property type="protein sequence ID" value="BAS01622.1"/>
    <property type="molecule type" value="Genomic_DNA"/>
</dbReference>
<geneLocation type="nucleomorph" evidence="2"/>
<organism evidence="2">
    <name type="scientific">Lotharella vacuolata</name>
    <dbReference type="NCBI Taxonomy" id="74820"/>
    <lineage>
        <taxon>Eukaryota</taxon>
        <taxon>Sar</taxon>
        <taxon>Rhizaria</taxon>
        <taxon>Cercozoa</taxon>
        <taxon>Chlorarachniophyceae</taxon>
        <taxon>Lotharella</taxon>
    </lineage>
</organism>
<accession>A0A0H5BL65</accession>